<gene>
    <name evidence="2" type="primary">ycaR</name>
    <name evidence="2" type="ORF">ERCILAFE3058_566</name>
</gene>
<sequence>MHPLLLDLIACPICYKQLTLSHSTEKLELICHSDMVSYPIREGIPVLLTDKACPITST</sequence>
<protein>
    <recommendedName>
        <fullName evidence="1">UPF0434 protein ERCILAFE3058_566</fullName>
    </recommendedName>
</protein>
<organism evidence="2 3">
    <name type="scientific">Candidatus Erwinia haradaeae</name>
    <dbReference type="NCBI Taxonomy" id="1922217"/>
    <lineage>
        <taxon>Bacteria</taxon>
        <taxon>Pseudomonadati</taxon>
        <taxon>Pseudomonadota</taxon>
        <taxon>Gammaproteobacteria</taxon>
        <taxon>Enterobacterales</taxon>
        <taxon>Erwiniaceae</taxon>
        <taxon>Erwinia</taxon>
    </lineage>
</organism>
<dbReference type="Gene3D" id="2.20.25.10">
    <property type="match status" value="1"/>
</dbReference>
<evidence type="ECO:0000313" key="3">
    <source>
        <dbReference type="Proteomes" id="UP000294418"/>
    </source>
</evidence>
<proteinExistence type="inferred from homology"/>
<dbReference type="AlphaFoldDB" id="A0A451DDF7"/>
<evidence type="ECO:0000313" key="2">
    <source>
        <dbReference type="EMBL" id="VFP84477.1"/>
    </source>
</evidence>
<dbReference type="HAMAP" id="MF_01187">
    <property type="entry name" value="UPF0434"/>
    <property type="match status" value="1"/>
</dbReference>
<dbReference type="EMBL" id="LR217720">
    <property type="protein sequence ID" value="VFP84477.1"/>
    <property type="molecule type" value="Genomic_DNA"/>
</dbReference>
<reference evidence="2 3" key="1">
    <citation type="submission" date="2019-02" db="EMBL/GenBank/DDBJ databases">
        <authorList>
            <person name="Manzano-Marin A."/>
            <person name="Manzano-Marin A."/>
        </authorList>
    </citation>
    <scope>NUCLEOTIDE SEQUENCE [LARGE SCALE GENOMIC DNA]</scope>
    <source>
        <strain evidence="2 3">ErCilaricifoliae</strain>
    </source>
</reference>
<dbReference type="InterPro" id="IPR005651">
    <property type="entry name" value="Trm112-like"/>
</dbReference>
<dbReference type="Pfam" id="PF03966">
    <property type="entry name" value="Trm112p"/>
    <property type="match status" value="1"/>
</dbReference>
<dbReference type="RefSeq" id="WP_157989936.1">
    <property type="nucleotide sequence ID" value="NZ_LR217720.1"/>
</dbReference>
<dbReference type="SUPFAM" id="SSF158997">
    <property type="entry name" value="Trm112p-like"/>
    <property type="match status" value="1"/>
</dbReference>
<name>A0A451DDF7_9GAMM</name>
<accession>A0A451DDF7</accession>
<comment type="similarity">
    <text evidence="1">Belongs to the UPF0434 family.</text>
</comment>
<dbReference type="Proteomes" id="UP000294418">
    <property type="component" value="Chromosome"/>
</dbReference>
<dbReference type="OrthoDB" id="9812205at2"/>
<evidence type="ECO:0000256" key="1">
    <source>
        <dbReference type="HAMAP-Rule" id="MF_01187"/>
    </source>
</evidence>